<evidence type="ECO:0000256" key="7">
    <source>
        <dbReference type="ARBA" id="ARBA00022958"/>
    </source>
</evidence>
<keyword evidence="8 11" id="KW-1133">Transmembrane helix</keyword>
<dbReference type="PANTHER" id="PTHR30042">
    <property type="entry name" value="POTASSIUM-TRANSPORTING ATPASE C CHAIN"/>
    <property type="match status" value="1"/>
</dbReference>
<dbReference type="GO" id="GO:0005886">
    <property type="term" value="C:plasma membrane"/>
    <property type="evidence" value="ECO:0007669"/>
    <property type="project" value="UniProtKB-SubCell"/>
</dbReference>
<dbReference type="STRING" id="61647.LG71_21440"/>
<dbReference type="eggNOG" id="COG2156">
    <property type="taxonomic scope" value="Bacteria"/>
</dbReference>
<keyword evidence="10 11" id="KW-0472">Membrane</keyword>
<accession>A0A0J5LSN3</accession>
<dbReference type="NCBIfam" id="NF001454">
    <property type="entry name" value="PRK00315.1"/>
    <property type="match status" value="1"/>
</dbReference>
<dbReference type="AlphaFoldDB" id="A0A0J5LSN3"/>
<dbReference type="Pfam" id="PF02669">
    <property type="entry name" value="KdpC"/>
    <property type="match status" value="1"/>
</dbReference>
<dbReference type="GO" id="GO:0008556">
    <property type="term" value="F:P-type potassium transmembrane transporter activity"/>
    <property type="evidence" value="ECO:0007669"/>
    <property type="project" value="InterPro"/>
</dbReference>
<dbReference type="RefSeq" id="WP_048279279.1">
    <property type="nucleotide sequence ID" value="NZ_JBPAND010000001.1"/>
</dbReference>
<dbReference type="PATRIC" id="fig|61647.15.peg.888"/>
<proteinExistence type="inferred from homology"/>
<gene>
    <name evidence="11" type="primary">kdpC</name>
    <name evidence="12" type="ORF">ABW06_13600</name>
</gene>
<keyword evidence="1 11" id="KW-0813">Transport</keyword>
<reference evidence="12 13" key="1">
    <citation type="submission" date="2015-05" db="EMBL/GenBank/DDBJ databases">
        <title>Genome sequences of Pluralibacter gergoviae.</title>
        <authorList>
            <person name="Greninger A.L."/>
            <person name="Miller S."/>
        </authorList>
    </citation>
    <scope>NUCLEOTIDE SEQUENCE [LARGE SCALE GENOMIC DNA]</scope>
    <source>
        <strain evidence="12 13">JS81F13</strain>
    </source>
</reference>
<evidence type="ECO:0000256" key="10">
    <source>
        <dbReference type="ARBA" id="ARBA00023136"/>
    </source>
</evidence>
<evidence type="ECO:0000256" key="8">
    <source>
        <dbReference type="ARBA" id="ARBA00022989"/>
    </source>
</evidence>
<evidence type="ECO:0000256" key="5">
    <source>
        <dbReference type="ARBA" id="ARBA00022741"/>
    </source>
</evidence>
<evidence type="ECO:0000256" key="1">
    <source>
        <dbReference type="ARBA" id="ARBA00022448"/>
    </source>
</evidence>
<keyword evidence="5 11" id="KW-0547">Nucleotide-binding</keyword>
<keyword evidence="7 11" id="KW-0630">Potassium</keyword>
<comment type="subunit">
    <text evidence="11">The system is composed of three essential subunits: KdpA, KdpB and KdpC.</text>
</comment>
<name>A0A0J5LSN3_PLUGE</name>
<evidence type="ECO:0000256" key="6">
    <source>
        <dbReference type="ARBA" id="ARBA00022840"/>
    </source>
</evidence>
<comment type="subcellular location">
    <subcellularLocation>
        <location evidence="11">Cell membrane</location>
        <topology evidence="11">Single-pass membrane protein</topology>
    </subcellularLocation>
</comment>
<protein>
    <recommendedName>
        <fullName evidence="11">Potassium-transporting ATPase KdpC subunit</fullName>
    </recommendedName>
    <alternativeName>
        <fullName evidence="11">ATP phosphohydrolase [potassium-transporting] C chain</fullName>
    </alternativeName>
    <alternativeName>
        <fullName evidence="11">Potassium-binding and translocating subunit C</fullName>
    </alternativeName>
    <alternativeName>
        <fullName evidence="11">Potassium-translocating ATPase C chain</fullName>
    </alternativeName>
</protein>
<evidence type="ECO:0000256" key="3">
    <source>
        <dbReference type="ARBA" id="ARBA00022538"/>
    </source>
</evidence>
<comment type="caution">
    <text evidence="12">The sequence shown here is derived from an EMBL/GenBank/DDBJ whole genome shotgun (WGS) entry which is preliminary data.</text>
</comment>
<dbReference type="HAMAP" id="MF_00276">
    <property type="entry name" value="KdpC"/>
    <property type="match status" value="1"/>
</dbReference>
<evidence type="ECO:0000256" key="9">
    <source>
        <dbReference type="ARBA" id="ARBA00023065"/>
    </source>
</evidence>
<evidence type="ECO:0000256" key="4">
    <source>
        <dbReference type="ARBA" id="ARBA00022692"/>
    </source>
</evidence>
<comment type="function">
    <text evidence="11">Part of the high-affinity ATP-driven potassium transport (or Kdp) system, which catalyzes the hydrolysis of ATP coupled with the electrogenic transport of potassium into the cytoplasm. This subunit acts as a catalytic chaperone that increases the ATP-binding affinity of the ATP-hydrolyzing subunit KdpB by the formation of a transient KdpB/KdpC/ATP ternary complex.</text>
</comment>
<dbReference type="EMBL" id="LDZF01000013">
    <property type="protein sequence ID" value="KMK13032.1"/>
    <property type="molecule type" value="Genomic_DNA"/>
</dbReference>
<evidence type="ECO:0000313" key="13">
    <source>
        <dbReference type="Proteomes" id="UP000036196"/>
    </source>
</evidence>
<keyword evidence="6 11" id="KW-0067">ATP-binding</keyword>
<dbReference type="PANTHER" id="PTHR30042:SF2">
    <property type="entry name" value="POTASSIUM-TRANSPORTING ATPASE KDPC SUBUNIT"/>
    <property type="match status" value="1"/>
</dbReference>
<evidence type="ECO:0000313" key="12">
    <source>
        <dbReference type="EMBL" id="KMK13032.1"/>
    </source>
</evidence>
<keyword evidence="4 11" id="KW-0812">Transmembrane</keyword>
<dbReference type="Proteomes" id="UP000036196">
    <property type="component" value="Unassembled WGS sequence"/>
</dbReference>
<dbReference type="GO" id="GO:0016787">
    <property type="term" value="F:hydrolase activity"/>
    <property type="evidence" value="ECO:0007669"/>
    <property type="project" value="UniProtKB-KW"/>
</dbReference>
<dbReference type="PIRSF" id="PIRSF001296">
    <property type="entry name" value="K_ATPase_KdpC"/>
    <property type="match status" value="1"/>
</dbReference>
<dbReference type="InterPro" id="IPR003820">
    <property type="entry name" value="KdpC"/>
</dbReference>
<sequence length="191" mass="19771">MAMLRPALSVLLFLTLMTGGVYPLVATLVARSAFPDQANGSLIISSGELRGSRLIGQQFTAAGYFHGRPSATADSPYNPLASGGSNLAASNPALDTLLASRIADLRKENPQAQGAVPVELITASASGLDYGITPPAARWQIPRVAAARHLSPQAVAALVASHTQTPLVGFIGQPVVNIVELNQALDGLKQP</sequence>
<keyword evidence="3 11" id="KW-0633">Potassium transport</keyword>
<keyword evidence="2 11" id="KW-1003">Cell membrane</keyword>
<dbReference type="GO" id="GO:0005524">
    <property type="term" value="F:ATP binding"/>
    <property type="evidence" value="ECO:0007669"/>
    <property type="project" value="UniProtKB-UniRule"/>
</dbReference>
<evidence type="ECO:0000256" key="11">
    <source>
        <dbReference type="HAMAP-Rule" id="MF_00276"/>
    </source>
</evidence>
<keyword evidence="9 11" id="KW-0406">Ion transport</keyword>
<comment type="similarity">
    <text evidence="11">Belongs to the KdpC family.</text>
</comment>
<dbReference type="NCBIfam" id="TIGR00681">
    <property type="entry name" value="kdpC"/>
    <property type="match status" value="1"/>
</dbReference>
<keyword evidence="12" id="KW-0378">Hydrolase</keyword>
<keyword evidence="13" id="KW-1185">Reference proteome</keyword>
<organism evidence="12 13">
    <name type="scientific">Pluralibacter gergoviae</name>
    <name type="common">Enterobacter gergoviae</name>
    <dbReference type="NCBI Taxonomy" id="61647"/>
    <lineage>
        <taxon>Bacteria</taxon>
        <taxon>Pseudomonadati</taxon>
        <taxon>Pseudomonadota</taxon>
        <taxon>Gammaproteobacteria</taxon>
        <taxon>Enterobacterales</taxon>
        <taxon>Enterobacteriaceae</taxon>
        <taxon>Pluralibacter</taxon>
    </lineage>
</organism>
<evidence type="ECO:0000256" key="2">
    <source>
        <dbReference type="ARBA" id="ARBA00022475"/>
    </source>
</evidence>